<dbReference type="AlphaFoldDB" id="A0AAV4D3U4"/>
<accession>A0AAV4D3U4</accession>
<dbReference type="InterPro" id="IPR036249">
    <property type="entry name" value="Thioredoxin-like_sf"/>
</dbReference>
<dbReference type="SUPFAM" id="SSF52047">
    <property type="entry name" value="RNI-like"/>
    <property type="match status" value="1"/>
</dbReference>
<organism evidence="9 10">
    <name type="scientific">Plakobranchus ocellatus</name>
    <dbReference type="NCBI Taxonomy" id="259542"/>
    <lineage>
        <taxon>Eukaryota</taxon>
        <taxon>Metazoa</taxon>
        <taxon>Spiralia</taxon>
        <taxon>Lophotrochozoa</taxon>
        <taxon>Mollusca</taxon>
        <taxon>Gastropoda</taxon>
        <taxon>Heterobranchia</taxon>
        <taxon>Euthyneura</taxon>
        <taxon>Panpulmonata</taxon>
        <taxon>Sacoglossa</taxon>
        <taxon>Placobranchoidea</taxon>
        <taxon>Plakobranchidae</taxon>
        <taxon>Plakobranchus</taxon>
    </lineage>
</organism>
<protein>
    <submittedName>
        <fullName evidence="9">Leucine-rich repeat-containing protein 45</fullName>
    </submittedName>
</protein>
<dbReference type="Gene3D" id="3.80.10.10">
    <property type="entry name" value="Ribonuclease Inhibitor"/>
    <property type="match status" value="2"/>
</dbReference>
<evidence type="ECO:0000256" key="3">
    <source>
        <dbReference type="ARBA" id="ARBA00022490"/>
    </source>
</evidence>
<evidence type="ECO:0000256" key="8">
    <source>
        <dbReference type="SAM" id="Coils"/>
    </source>
</evidence>
<keyword evidence="6 8" id="KW-0175">Coiled coil</keyword>
<dbReference type="SUPFAM" id="SSF52833">
    <property type="entry name" value="Thioredoxin-like"/>
    <property type="match status" value="1"/>
</dbReference>
<dbReference type="PROSITE" id="PS51450">
    <property type="entry name" value="LRR"/>
    <property type="match status" value="1"/>
</dbReference>
<proteinExistence type="inferred from homology"/>
<evidence type="ECO:0000256" key="2">
    <source>
        <dbReference type="ARBA" id="ARBA00006926"/>
    </source>
</evidence>
<dbReference type="GO" id="GO:0005813">
    <property type="term" value="C:centrosome"/>
    <property type="evidence" value="ECO:0007669"/>
    <property type="project" value="UniProtKB-SubCell"/>
</dbReference>
<sequence length="865" mass="99238">MWFIRRIMRISWTEKKSNELVLKEANLERSLIKTIRQRQLQFLGHICRHKGLEHLAITGKIEGKRSRGRQRITFIENLKSWAIGKGSNNNFIRLTENRTSDADMMDDFRHVYIRLCKDHHVEPQDCVLEKLKSLEQRSKGKAVLDLSTNSLTPKTCAVLGKALAADRTFVEIKFSDCMLAEDAVKGLAQGLAFNTFCRKLDLKGNNIRGASTEALGKMLRQNKAIVSICLEWNGMGMLDNSFAVFCDGVGSSTSLRALDLRNNQISHDGIIELAASLKRNVHLRALDLRWNNCGLLGGRALLEMLQSNKTLSRLELAGNNVPSDVLKSIETAVQNNADRQAIVEENLKRTQTMANHIRSIEHDKKLQLNDLLTTIDEQETLLRKSQRTSTEQIGNLQFALDERKGAFNSLAAKLSMAETELALSEQKVSDFNSTVNRLKAEMQEMAANHANDIRREKEERANEDLKFLKEISELQDKNMQLQNKVEDLDRKCRQQQEQVYDLKEQLTHAQSELTLKGSQFEERITQEKSRHKEAMRDQEQYKQKEMVRQKQESEDMERILRERISKLEQQRLDMEEEISRLKATNVADKLNAEEQVASLKHRLKSEEEQRHVQLEEKIRVLQTSKDELQSHCNQQTASLTQLQHRNSNLQLELENLKRQMEELNQELSQKNSYTYAEVEKVKVELNKAQAKLEQERNNQSELRDKLATVDSQMSEQLLRHRKIVEEKDKEIVAPQCMALLSLYSIHQNIVCVEKIRTSNLIHQGLHCILDWIKDSSSYSVLDCKLRLCPVPKLSVNMGLSSTSLLAAFCSLLAFVEAGVMMDCNQPADDATTIYDFSLMDVHKEKTINLSNYQGKLVVIVNVATY</sequence>
<evidence type="ECO:0000256" key="6">
    <source>
        <dbReference type="ARBA" id="ARBA00023054"/>
    </source>
</evidence>
<comment type="subcellular location">
    <subcellularLocation>
        <location evidence="1">Cytoplasm</location>
        <location evidence="1">Cytoskeleton</location>
        <location evidence="1">Microtubule organizing center</location>
        <location evidence="1">Centrosome</location>
    </subcellularLocation>
</comment>
<dbReference type="SMART" id="SM00368">
    <property type="entry name" value="LRR_RI"/>
    <property type="match status" value="5"/>
</dbReference>
<dbReference type="InterPro" id="IPR032675">
    <property type="entry name" value="LRR_dom_sf"/>
</dbReference>
<gene>
    <name evidence="9" type="ORF">PoB_006535200</name>
</gene>
<dbReference type="InterPro" id="IPR052116">
    <property type="entry name" value="Centro_Cilium_Assembly"/>
</dbReference>
<dbReference type="PANTHER" id="PTHR23170">
    <property type="entry name" value="NY-REN-58 ANTIGEN"/>
    <property type="match status" value="1"/>
</dbReference>
<dbReference type="Gene3D" id="3.40.30.10">
    <property type="entry name" value="Glutaredoxin"/>
    <property type="match status" value="1"/>
</dbReference>
<dbReference type="GO" id="GO:0005886">
    <property type="term" value="C:plasma membrane"/>
    <property type="evidence" value="ECO:0007669"/>
    <property type="project" value="TreeGrafter"/>
</dbReference>
<evidence type="ECO:0000256" key="1">
    <source>
        <dbReference type="ARBA" id="ARBA00004300"/>
    </source>
</evidence>
<keyword evidence="3" id="KW-0963">Cytoplasm</keyword>
<comment type="caution">
    <text evidence="9">The sequence shown here is derived from an EMBL/GenBank/DDBJ whole genome shotgun (WGS) entry which is preliminary data.</text>
</comment>
<keyword evidence="4" id="KW-0575">Peroxidase</keyword>
<comment type="similarity">
    <text evidence="2">Belongs to the glutathione peroxidase family.</text>
</comment>
<evidence type="ECO:0000256" key="4">
    <source>
        <dbReference type="ARBA" id="ARBA00022559"/>
    </source>
</evidence>
<dbReference type="PANTHER" id="PTHR23170:SF3">
    <property type="entry name" value="LEUCINE-RICH REPEAT-CONTAINING PROTEIN 45"/>
    <property type="match status" value="1"/>
</dbReference>
<dbReference type="GO" id="GO:0004601">
    <property type="term" value="F:peroxidase activity"/>
    <property type="evidence" value="ECO:0007669"/>
    <property type="project" value="UniProtKB-KW"/>
</dbReference>
<keyword evidence="10" id="KW-1185">Reference proteome</keyword>
<dbReference type="EMBL" id="BLXT01007365">
    <property type="protein sequence ID" value="GFO38847.1"/>
    <property type="molecule type" value="Genomic_DNA"/>
</dbReference>
<keyword evidence="5" id="KW-0560">Oxidoreductase</keyword>
<evidence type="ECO:0000256" key="5">
    <source>
        <dbReference type="ARBA" id="ARBA00023002"/>
    </source>
</evidence>
<dbReference type="Pfam" id="PF13516">
    <property type="entry name" value="LRR_6"/>
    <property type="match status" value="2"/>
</dbReference>
<dbReference type="InterPro" id="IPR000889">
    <property type="entry name" value="Glutathione_peroxidase"/>
</dbReference>
<feature type="coiled-coil region" evidence="8">
    <location>
        <begin position="421"/>
        <end position="712"/>
    </location>
</feature>
<dbReference type="Proteomes" id="UP000735302">
    <property type="component" value="Unassembled WGS sequence"/>
</dbReference>
<dbReference type="PROSITE" id="PS51355">
    <property type="entry name" value="GLUTATHIONE_PEROXID_3"/>
    <property type="match status" value="1"/>
</dbReference>
<keyword evidence="7" id="KW-0206">Cytoskeleton</keyword>
<dbReference type="GO" id="GO:0006979">
    <property type="term" value="P:response to oxidative stress"/>
    <property type="evidence" value="ECO:0007669"/>
    <property type="project" value="InterPro"/>
</dbReference>
<evidence type="ECO:0000256" key="7">
    <source>
        <dbReference type="ARBA" id="ARBA00023212"/>
    </source>
</evidence>
<evidence type="ECO:0000313" key="9">
    <source>
        <dbReference type="EMBL" id="GFO38847.1"/>
    </source>
</evidence>
<evidence type="ECO:0000313" key="10">
    <source>
        <dbReference type="Proteomes" id="UP000735302"/>
    </source>
</evidence>
<reference evidence="9 10" key="1">
    <citation type="journal article" date="2021" name="Elife">
        <title>Chloroplast acquisition without the gene transfer in kleptoplastic sea slugs, Plakobranchus ocellatus.</title>
        <authorList>
            <person name="Maeda T."/>
            <person name="Takahashi S."/>
            <person name="Yoshida T."/>
            <person name="Shimamura S."/>
            <person name="Takaki Y."/>
            <person name="Nagai Y."/>
            <person name="Toyoda A."/>
            <person name="Suzuki Y."/>
            <person name="Arimoto A."/>
            <person name="Ishii H."/>
            <person name="Satoh N."/>
            <person name="Nishiyama T."/>
            <person name="Hasebe M."/>
            <person name="Maruyama T."/>
            <person name="Minagawa J."/>
            <person name="Obokata J."/>
            <person name="Shigenobu S."/>
        </authorList>
    </citation>
    <scope>NUCLEOTIDE SEQUENCE [LARGE SCALE GENOMIC DNA]</scope>
</reference>
<dbReference type="InterPro" id="IPR001611">
    <property type="entry name" value="Leu-rich_rpt"/>
</dbReference>
<name>A0AAV4D3U4_9GAST</name>